<evidence type="ECO:0000256" key="8">
    <source>
        <dbReference type="HAMAP-Rule" id="MF_00238"/>
    </source>
</evidence>
<evidence type="ECO:0000313" key="10">
    <source>
        <dbReference type="EMBL" id="CUU67470.1"/>
    </source>
</evidence>
<dbReference type="SMR" id="A0A110BGQ5"/>
<dbReference type="GO" id="GO:0036431">
    <property type="term" value="F:dCMP kinase activity"/>
    <property type="evidence" value="ECO:0007669"/>
    <property type="project" value="InterPro"/>
</dbReference>
<comment type="catalytic activity">
    <reaction evidence="6 8">
        <text>dCMP + ATP = dCDP + ADP</text>
        <dbReference type="Rhea" id="RHEA:25094"/>
        <dbReference type="ChEBI" id="CHEBI:30616"/>
        <dbReference type="ChEBI" id="CHEBI:57566"/>
        <dbReference type="ChEBI" id="CHEBI:58593"/>
        <dbReference type="ChEBI" id="CHEBI:456216"/>
        <dbReference type="EC" id="2.7.4.25"/>
    </reaction>
</comment>
<dbReference type="SUPFAM" id="SSF52540">
    <property type="entry name" value="P-loop containing nucleoside triphosphate hydrolases"/>
    <property type="match status" value="1"/>
</dbReference>
<dbReference type="RefSeq" id="WP_073884789.1">
    <property type="nucleotide sequence ID" value="NZ_FAUH01000026.1"/>
</dbReference>
<keyword evidence="2 8" id="KW-0808">Transferase</keyword>
<dbReference type="GO" id="GO:0005829">
    <property type="term" value="C:cytosol"/>
    <property type="evidence" value="ECO:0007669"/>
    <property type="project" value="TreeGrafter"/>
</dbReference>
<dbReference type="InterPro" id="IPR003136">
    <property type="entry name" value="Cytidylate_kin"/>
</dbReference>
<dbReference type="EC" id="2.7.4.25" evidence="8"/>
<evidence type="ECO:0000256" key="6">
    <source>
        <dbReference type="ARBA" id="ARBA00047615"/>
    </source>
</evidence>
<evidence type="ECO:0000256" key="4">
    <source>
        <dbReference type="ARBA" id="ARBA00022777"/>
    </source>
</evidence>
<proteinExistence type="inferred from homology"/>
<protein>
    <recommendedName>
        <fullName evidence="8">Cytidylate kinase</fullName>
        <shortName evidence="8">CK</shortName>
        <ecNumber evidence="8">2.7.4.25</ecNumber>
    </recommendedName>
    <alternativeName>
        <fullName evidence="8">Cytidine monophosphate kinase</fullName>
        <shortName evidence="8">CMP kinase</shortName>
    </alternativeName>
</protein>
<keyword evidence="5 8" id="KW-0067">ATP-binding</keyword>
<dbReference type="EMBL" id="FAUH01000026">
    <property type="protein sequence ID" value="CUU67470.1"/>
    <property type="molecule type" value="Genomic_DNA"/>
</dbReference>
<keyword evidence="4 8" id="KW-0418">Kinase</keyword>
<dbReference type="PANTHER" id="PTHR21299:SF2">
    <property type="entry name" value="CYTIDYLATE KINASE"/>
    <property type="match status" value="1"/>
</dbReference>
<dbReference type="Pfam" id="PF02224">
    <property type="entry name" value="Cytidylate_kin"/>
    <property type="match status" value="1"/>
</dbReference>
<comment type="catalytic activity">
    <reaction evidence="7 8">
        <text>CMP + ATP = CDP + ADP</text>
        <dbReference type="Rhea" id="RHEA:11600"/>
        <dbReference type="ChEBI" id="CHEBI:30616"/>
        <dbReference type="ChEBI" id="CHEBI:58069"/>
        <dbReference type="ChEBI" id="CHEBI:60377"/>
        <dbReference type="ChEBI" id="CHEBI:456216"/>
        <dbReference type="EC" id="2.7.4.25"/>
    </reaction>
</comment>
<evidence type="ECO:0000256" key="3">
    <source>
        <dbReference type="ARBA" id="ARBA00022741"/>
    </source>
</evidence>
<keyword evidence="11" id="KW-1185">Reference proteome</keyword>
<dbReference type="Gene3D" id="3.40.50.300">
    <property type="entry name" value="P-loop containing nucleotide triphosphate hydrolases"/>
    <property type="match status" value="1"/>
</dbReference>
<accession>A0A110BGQ5</accession>
<sequence>MTDLNTFDELKTLDNVVGGGLIIAVDGPSGTGKSTVCRLLATAADAKYLDTGAMYRVATLHVLRSGIDPSDEDAVAEATADMPLQVNEDPASTEVLLDGEDVSAEIRGPEVTAHVSAVAAVTAVRANLVALQRALALQTGRCVVEGRDIGTAVLPDAACKIYMTASAQIRARRRYDQDTAAGRTVDFDAVLADVERRDAADSSRTVSPLRPAEDATILDTGELDIDGVLDALAGLTVASAANPADFTTAGSNR</sequence>
<dbReference type="Proteomes" id="UP000182498">
    <property type="component" value="Unassembled WGS sequence"/>
</dbReference>
<dbReference type="GO" id="GO:0006220">
    <property type="term" value="P:pyrimidine nucleotide metabolic process"/>
    <property type="evidence" value="ECO:0007669"/>
    <property type="project" value="UniProtKB-UniRule"/>
</dbReference>
<keyword evidence="3 8" id="KW-0547">Nucleotide-binding</keyword>
<gene>
    <name evidence="8" type="primary">cmk</name>
    <name evidence="10" type="ORF">CVAR292_02833</name>
</gene>
<organism evidence="10 11">
    <name type="scientific">Corynebacterium variabile</name>
    <dbReference type="NCBI Taxonomy" id="1727"/>
    <lineage>
        <taxon>Bacteria</taxon>
        <taxon>Bacillati</taxon>
        <taxon>Actinomycetota</taxon>
        <taxon>Actinomycetes</taxon>
        <taxon>Mycobacteriales</taxon>
        <taxon>Corynebacteriaceae</taxon>
        <taxon>Corynebacterium</taxon>
    </lineage>
</organism>
<dbReference type="GO" id="GO:0036430">
    <property type="term" value="F:CMP kinase activity"/>
    <property type="evidence" value="ECO:0007669"/>
    <property type="project" value="RHEA"/>
</dbReference>
<evidence type="ECO:0000256" key="2">
    <source>
        <dbReference type="ARBA" id="ARBA00022679"/>
    </source>
</evidence>
<evidence type="ECO:0000259" key="9">
    <source>
        <dbReference type="Pfam" id="PF02224"/>
    </source>
</evidence>
<dbReference type="HAMAP" id="MF_00238">
    <property type="entry name" value="Cytidyl_kinase_type1"/>
    <property type="match status" value="1"/>
</dbReference>
<feature type="domain" description="Cytidylate kinase" evidence="9">
    <location>
        <begin position="23"/>
        <end position="232"/>
    </location>
</feature>
<keyword evidence="8" id="KW-0963">Cytoplasm</keyword>
<dbReference type="GO" id="GO:0015949">
    <property type="term" value="P:nucleobase-containing small molecule interconversion"/>
    <property type="evidence" value="ECO:0007669"/>
    <property type="project" value="TreeGrafter"/>
</dbReference>
<evidence type="ECO:0000256" key="1">
    <source>
        <dbReference type="ARBA" id="ARBA00009427"/>
    </source>
</evidence>
<dbReference type="CDD" id="cd02020">
    <property type="entry name" value="CMPK"/>
    <property type="match status" value="1"/>
</dbReference>
<name>A0A110BGQ5_9CORY</name>
<dbReference type="AlphaFoldDB" id="A0A110BGQ5"/>
<feature type="binding site" evidence="8">
    <location>
        <begin position="27"/>
        <end position="35"/>
    </location>
    <ligand>
        <name>ATP</name>
        <dbReference type="ChEBI" id="CHEBI:30616"/>
    </ligand>
</feature>
<evidence type="ECO:0000256" key="5">
    <source>
        <dbReference type="ARBA" id="ARBA00022840"/>
    </source>
</evidence>
<dbReference type="PANTHER" id="PTHR21299">
    <property type="entry name" value="CYTIDYLATE KINASE/PANTOATE-BETA-ALANINE LIGASE"/>
    <property type="match status" value="1"/>
</dbReference>
<evidence type="ECO:0000256" key="7">
    <source>
        <dbReference type="ARBA" id="ARBA00048478"/>
    </source>
</evidence>
<comment type="subcellular location">
    <subcellularLocation>
        <location evidence="8">Cytoplasm</location>
    </subcellularLocation>
</comment>
<evidence type="ECO:0000313" key="11">
    <source>
        <dbReference type="Proteomes" id="UP000182498"/>
    </source>
</evidence>
<dbReference type="InterPro" id="IPR027417">
    <property type="entry name" value="P-loop_NTPase"/>
</dbReference>
<dbReference type="InterPro" id="IPR011994">
    <property type="entry name" value="Cytidylate_kinase_dom"/>
</dbReference>
<reference evidence="11" key="1">
    <citation type="submission" date="2015-11" db="EMBL/GenBank/DDBJ databases">
        <authorList>
            <person name="Dugat-Bony E."/>
        </authorList>
    </citation>
    <scope>NUCLEOTIDE SEQUENCE [LARGE SCALE GENOMIC DNA]</scope>
    <source>
        <strain evidence="11">Mu292</strain>
    </source>
</reference>
<dbReference type="GO" id="GO:0005524">
    <property type="term" value="F:ATP binding"/>
    <property type="evidence" value="ECO:0007669"/>
    <property type="project" value="UniProtKB-UniRule"/>
</dbReference>
<comment type="similarity">
    <text evidence="1 8">Belongs to the cytidylate kinase family. Type 1 subfamily.</text>
</comment>
<dbReference type="NCBIfam" id="TIGR00017">
    <property type="entry name" value="cmk"/>
    <property type="match status" value="1"/>
</dbReference>